<evidence type="ECO:0000313" key="2">
    <source>
        <dbReference type="EMBL" id="WRT69406.1"/>
    </source>
</evidence>
<dbReference type="Pfam" id="PF01323">
    <property type="entry name" value="DSBA"/>
    <property type="match status" value="1"/>
</dbReference>
<reference evidence="2 3" key="1">
    <citation type="submission" date="2024-01" db="EMBL/GenBank/DDBJ databases">
        <title>Comparative genomics of Cryptococcus and Kwoniella reveals pathogenesis evolution and contrasting modes of karyotype evolution via chromosome fusion or intercentromeric recombination.</title>
        <authorList>
            <person name="Coelho M.A."/>
            <person name="David-Palma M."/>
            <person name="Shea T."/>
            <person name="Bowers K."/>
            <person name="McGinley-Smith S."/>
            <person name="Mohammad A.W."/>
            <person name="Gnirke A."/>
            <person name="Yurkov A.M."/>
            <person name="Nowrousian M."/>
            <person name="Sun S."/>
            <person name="Cuomo C.A."/>
            <person name="Heitman J."/>
        </authorList>
    </citation>
    <scope>NUCLEOTIDE SEQUENCE [LARGE SCALE GENOMIC DNA]</scope>
    <source>
        <strain evidence="2">CBS 11374</strain>
    </source>
</reference>
<dbReference type="CDD" id="cd03024">
    <property type="entry name" value="DsbA_FrnE"/>
    <property type="match status" value="1"/>
</dbReference>
<dbReference type="SUPFAM" id="SSF52833">
    <property type="entry name" value="Thioredoxin-like"/>
    <property type="match status" value="1"/>
</dbReference>
<feature type="domain" description="DSBA-like thioredoxin" evidence="1">
    <location>
        <begin position="6"/>
        <end position="211"/>
    </location>
</feature>
<sequence>MSVKKIDITSDVNCPFCLIGVKQILNATEKYKAKHPSSPDFQIRLLPYRLDPNLTPEPKSREEYYRKRFGDAKAEMIFKTMGPKLESMGFKADFGGTLSSTHLAHRLQTYALLTKPNNQVPLAMDVFEGFHGYKKDPSDKQWLSQLATKHEIFQTEKEALDWLNGNECDEEVTKGYLIAQRLGVTGVPFFVFQDKYAASGAMGEEELLKLLEEIDQRESTPTQGSNGLLAQGDSCAPICSVHGETCKIAHEA</sequence>
<dbReference type="InterPro" id="IPR001853">
    <property type="entry name" value="DSBA-like_thioredoxin_dom"/>
</dbReference>
<protein>
    <recommendedName>
        <fullName evidence="1">DSBA-like thioredoxin domain-containing protein</fullName>
    </recommendedName>
</protein>
<accession>A0ABZ1D6E6</accession>
<dbReference type="Proteomes" id="UP001329825">
    <property type="component" value="Chromosome 9"/>
</dbReference>
<name>A0ABZ1D6E6_9TREE</name>
<dbReference type="GeneID" id="87958521"/>
<dbReference type="InterPro" id="IPR036249">
    <property type="entry name" value="Thioredoxin-like_sf"/>
</dbReference>
<organism evidence="2 3">
    <name type="scientific">Kwoniella shivajii</name>
    <dbReference type="NCBI Taxonomy" id="564305"/>
    <lineage>
        <taxon>Eukaryota</taxon>
        <taxon>Fungi</taxon>
        <taxon>Dikarya</taxon>
        <taxon>Basidiomycota</taxon>
        <taxon>Agaricomycotina</taxon>
        <taxon>Tremellomycetes</taxon>
        <taxon>Tremellales</taxon>
        <taxon>Cryptococcaceae</taxon>
        <taxon>Kwoniella</taxon>
    </lineage>
</organism>
<proteinExistence type="predicted"/>
<keyword evidence="3" id="KW-1185">Reference proteome</keyword>
<evidence type="ECO:0000313" key="3">
    <source>
        <dbReference type="Proteomes" id="UP001329825"/>
    </source>
</evidence>
<gene>
    <name evidence="2" type="ORF">IL334_006391</name>
</gene>
<dbReference type="Gene3D" id="3.40.30.10">
    <property type="entry name" value="Glutaredoxin"/>
    <property type="match status" value="1"/>
</dbReference>
<dbReference type="EMBL" id="CP141889">
    <property type="protein sequence ID" value="WRT69406.1"/>
    <property type="molecule type" value="Genomic_DNA"/>
</dbReference>
<dbReference type="RefSeq" id="XP_062794145.1">
    <property type="nucleotide sequence ID" value="XM_062938094.1"/>
</dbReference>
<evidence type="ECO:0000259" key="1">
    <source>
        <dbReference type="Pfam" id="PF01323"/>
    </source>
</evidence>
<dbReference type="PANTHER" id="PTHR13887:SF41">
    <property type="entry name" value="THIOREDOXIN SUPERFAMILY PROTEIN"/>
    <property type="match status" value="1"/>
</dbReference>
<dbReference type="PANTHER" id="PTHR13887">
    <property type="entry name" value="GLUTATHIONE S-TRANSFERASE KAPPA"/>
    <property type="match status" value="1"/>
</dbReference>